<evidence type="ECO:0000313" key="1">
    <source>
        <dbReference type="EMBL" id="RDB23685.1"/>
    </source>
</evidence>
<evidence type="ECO:0008006" key="3">
    <source>
        <dbReference type="Google" id="ProtNLM"/>
    </source>
</evidence>
<gene>
    <name evidence="1" type="ORF">Hypma_009066</name>
</gene>
<dbReference type="AlphaFoldDB" id="A0A369JTJ6"/>
<dbReference type="Gene3D" id="3.80.10.10">
    <property type="entry name" value="Ribonuclease Inhibitor"/>
    <property type="match status" value="1"/>
</dbReference>
<dbReference type="SUPFAM" id="SSF52047">
    <property type="entry name" value="RNI-like"/>
    <property type="match status" value="1"/>
</dbReference>
<proteinExistence type="predicted"/>
<organism evidence="1 2">
    <name type="scientific">Hypsizygus marmoreus</name>
    <name type="common">White beech mushroom</name>
    <name type="synonym">Agaricus marmoreus</name>
    <dbReference type="NCBI Taxonomy" id="39966"/>
    <lineage>
        <taxon>Eukaryota</taxon>
        <taxon>Fungi</taxon>
        <taxon>Dikarya</taxon>
        <taxon>Basidiomycota</taxon>
        <taxon>Agaricomycotina</taxon>
        <taxon>Agaricomycetes</taxon>
        <taxon>Agaricomycetidae</taxon>
        <taxon>Agaricales</taxon>
        <taxon>Tricholomatineae</taxon>
        <taxon>Lyophyllaceae</taxon>
        <taxon>Hypsizygus</taxon>
    </lineage>
</organism>
<dbReference type="EMBL" id="LUEZ02000046">
    <property type="protein sequence ID" value="RDB23685.1"/>
    <property type="molecule type" value="Genomic_DNA"/>
</dbReference>
<comment type="caution">
    <text evidence="1">The sequence shown here is derived from an EMBL/GenBank/DDBJ whole genome shotgun (WGS) entry which is preliminary data.</text>
</comment>
<dbReference type="InParanoid" id="A0A369JTJ6"/>
<accession>A0A369JTJ6</accession>
<dbReference type="Proteomes" id="UP000076154">
    <property type="component" value="Unassembled WGS sequence"/>
</dbReference>
<reference evidence="1" key="1">
    <citation type="submission" date="2018-04" db="EMBL/GenBank/DDBJ databases">
        <title>Whole genome sequencing of Hypsizygus marmoreus.</title>
        <authorList>
            <person name="Choi I.-G."/>
            <person name="Min B."/>
            <person name="Kim J.-G."/>
            <person name="Kim S."/>
            <person name="Oh Y.-L."/>
            <person name="Kong W.-S."/>
            <person name="Park H."/>
            <person name="Jeong J."/>
            <person name="Song E.-S."/>
        </authorList>
    </citation>
    <scope>NUCLEOTIDE SEQUENCE [LARGE SCALE GENOMIC DNA]</scope>
    <source>
        <strain evidence="1">51987-8</strain>
    </source>
</reference>
<sequence length="466" mass="51520">MAADTDSSDVLNPERPSSEEASTLLHTFRVPFDIWEEIFHHCLPNDTFIQPAALTAPLLLCQINRAWRNLALSMASLWSSLSIKISRKGCNPSLELVPTWLGRAAEHPLRISMGLKGRPGIDGHKNAEAALRSIIPFFATWKQIEIKFLLFLDLPALLSIPNVTAPSFESLTLSLPATYEQAAEHLALIFKQSPNLSHLALATELPGRDIPNLKVPFEHLTALELGDLGTPVFSPDNSWEILEQCPKLVSLKIGDMNGEFQRVKLGPPVILQDLKELSVTSSTQGMAHFLDAFSSPSLLSVSFIFAHQFPTQSFMNLLRRSSCALTTLLLTVDLAEEETLEILEACPSLIRLGFCHMYTPLVTSLVLQKLTIGTRGPVCPKLEIIAFQGACMASSEGEWAAMLESRYPGMPSDSQTLLQRVYIDGTFLSLLYPDDIARLKKLERQGLRRGTILSIPEGAFDPEFMS</sequence>
<protein>
    <recommendedName>
        <fullName evidence="3">F-box domain-containing protein</fullName>
    </recommendedName>
</protein>
<dbReference type="InterPro" id="IPR032675">
    <property type="entry name" value="LRR_dom_sf"/>
</dbReference>
<keyword evidence="2" id="KW-1185">Reference proteome</keyword>
<name>A0A369JTJ6_HYPMA</name>
<evidence type="ECO:0000313" key="2">
    <source>
        <dbReference type="Proteomes" id="UP000076154"/>
    </source>
</evidence>
<dbReference type="OrthoDB" id="2909371at2759"/>